<dbReference type="InterPro" id="IPR032710">
    <property type="entry name" value="NTF2-like_dom_sf"/>
</dbReference>
<evidence type="ECO:0000259" key="1">
    <source>
        <dbReference type="Pfam" id="PF14534"/>
    </source>
</evidence>
<dbReference type="SUPFAM" id="SSF54427">
    <property type="entry name" value="NTF2-like"/>
    <property type="match status" value="1"/>
</dbReference>
<keyword evidence="3" id="KW-1185">Reference proteome</keyword>
<dbReference type="InterPro" id="IPR027843">
    <property type="entry name" value="DUF4440"/>
</dbReference>
<gene>
    <name evidence="2" type="ORF">BX592_12928</name>
</gene>
<proteinExistence type="predicted"/>
<sequence length="128" mass="14045">MSDDERAIQHLVDSWLAATKAGDLDTVLSLIADDAVFMVPGQNPFGKAAFMTASQGQASMRIDATSHIEELQVLGDWAFLRNHLDVTITPPGQTQPVRRTGYTLTILRKEADGRWLLARDANLLTAQP</sequence>
<dbReference type="RefSeq" id="WP_134196613.1">
    <property type="nucleotide sequence ID" value="NZ_JBHLUW010000019.1"/>
</dbReference>
<protein>
    <submittedName>
        <fullName evidence="2">Uncharacterized protein (TIGR02246 family)</fullName>
    </submittedName>
</protein>
<dbReference type="OrthoDB" id="213636at2"/>
<dbReference type="EMBL" id="SORE01000029">
    <property type="protein sequence ID" value="TDY38912.1"/>
    <property type="molecule type" value="Genomic_DNA"/>
</dbReference>
<evidence type="ECO:0000313" key="2">
    <source>
        <dbReference type="EMBL" id="TDY38912.1"/>
    </source>
</evidence>
<accession>A0A4R8L826</accession>
<dbReference type="Pfam" id="PF14534">
    <property type="entry name" value="DUF4440"/>
    <property type="match status" value="1"/>
</dbReference>
<feature type="domain" description="DUF4440" evidence="1">
    <location>
        <begin position="8"/>
        <end position="117"/>
    </location>
</feature>
<evidence type="ECO:0000313" key="3">
    <source>
        <dbReference type="Proteomes" id="UP000295509"/>
    </source>
</evidence>
<dbReference type="InterPro" id="IPR011944">
    <property type="entry name" value="Steroid_delta5-4_isomerase"/>
</dbReference>
<name>A0A4R8L826_9BURK</name>
<comment type="caution">
    <text evidence="2">The sequence shown here is derived from an EMBL/GenBank/DDBJ whole genome shotgun (WGS) entry which is preliminary data.</text>
</comment>
<dbReference type="AlphaFoldDB" id="A0A4R8L826"/>
<organism evidence="2 3">
    <name type="scientific">Paraburkholderia rhizosphaerae</name>
    <dbReference type="NCBI Taxonomy" id="480658"/>
    <lineage>
        <taxon>Bacteria</taxon>
        <taxon>Pseudomonadati</taxon>
        <taxon>Pseudomonadota</taxon>
        <taxon>Betaproteobacteria</taxon>
        <taxon>Burkholderiales</taxon>
        <taxon>Burkholderiaceae</taxon>
        <taxon>Paraburkholderia</taxon>
    </lineage>
</organism>
<dbReference type="NCBIfam" id="TIGR02246">
    <property type="entry name" value="SgcJ/EcaC family oxidoreductase"/>
    <property type="match status" value="1"/>
</dbReference>
<dbReference type="Gene3D" id="3.10.450.50">
    <property type="match status" value="1"/>
</dbReference>
<dbReference type="Proteomes" id="UP000295509">
    <property type="component" value="Unassembled WGS sequence"/>
</dbReference>
<reference evidence="2 3" key="1">
    <citation type="submission" date="2019-03" db="EMBL/GenBank/DDBJ databases">
        <title>Genomic Encyclopedia of Type Strains, Phase III (KMG-III): the genomes of soil and plant-associated and newly described type strains.</title>
        <authorList>
            <person name="Whitman W."/>
        </authorList>
    </citation>
    <scope>NUCLEOTIDE SEQUENCE [LARGE SCALE GENOMIC DNA]</scope>
    <source>
        <strain evidence="2 3">LMG 29544</strain>
    </source>
</reference>